<evidence type="ECO:0000259" key="2">
    <source>
        <dbReference type="PROSITE" id="PS50003"/>
    </source>
</evidence>
<name>A0A6J8CHJ8_MYTCO</name>
<sequence length="1150" mass="129352">MDNVIKQGYLKKSRPTAPGSNPANSFLQLFEPTRWFVFGLRSRRPYLEYYEKEQHVFTAQPINNFDLYECTKVTYTLGRNNRNWTFCLFLQDRVLELTADSREVMLSWCRTLEHTLQNYGALKHVPSEHIYSDYPVRYKPKKSASPPPIEDRDSSTPTPPPSEPAPPVPQENGLVPLQPRAGAEYCNSDWVVAEKPESEHSEPDTSEDDFVNEEFFKQKKLEAFSSNTLKPISKTDTPFVLHSRSVASLPLRSFSLPAEYANDTLQVPARPRRNKPVTTGTSEPQYSQVNKFRPKPEADTEDVYESAFDFDDQSTQYNHSNRNTLTDLSNYTTDELEEGLYEAAFDVRDTQPLFEKKISDPIVELPKRKSKLKDIDELSSEKRKSQIADEENLYSGFNCGEEQNDDGKFVDKKADLANNNIKNENIYSNTNCTDIPVSKGHSKDNTSQNQNKDHIYSNADVCINAEATSKETTTNDEESLGTASPVKPPRRNSRNASKKKVDAGYANFEKKGSNNSKKVAEKHEQTIETVPLPVRPQAVKENIYDFGKCLPPPVNKSDISKADLCSNFNSIQEQSRGNADLKLSSKYAIPPPLNFNFDHARSDSSSPETPRRLVDALKMPPKFKPISTKNELEDLPPSPTSPTTPVNDPGIVFPTVHKSIINVTDKSHKKHSTPSPKPRHSRTTSHSPKIRHPENVVNEAQNVPLPKPRLTSGKQERPWSLIMPQQYDYMSSVHQPVQKNTGEALYSPVLNKKWFGSQPMPGISSHPKDVVSSQPMLNVCSKPASSIASQPISKTGFQPISTQTTDEVYQVPKRARSVKQKHEPQPTFISRDIESNALGSSPSHDGFQFNVPKRQMSGDDNEDEENESHDYEDATMRHGEPPLPPRRTTPAAINNRSQSVYVPCNINPEASNKVIVRQTSLRERQKISSAPGLVTVLPLKQSEIDILQEEQQSHGIIVKISPAACQKIALVDSFNGVWIIGWDFKHYPRLSESIHIGDEVTKINDLRVTNSHMAKKALKSCNTEQIDLVIKRLPYAKVMAIRRHQTGENLGLQRLGGTAEITYVDPSGLTAQHGLTKHASCVESDATCNWWITEINNRPLNLSFKGNEIEAKLNAVGKDISIVVHPSDFIKELKRQLKKMRSFKDFLAVA</sequence>
<feature type="domain" description="PH" evidence="2">
    <location>
        <begin position="3"/>
        <end position="117"/>
    </location>
</feature>
<dbReference type="SMART" id="SM00233">
    <property type="entry name" value="PH"/>
    <property type="match status" value="1"/>
</dbReference>
<feature type="region of interest" description="Disordered" evidence="1">
    <location>
        <begin position="270"/>
        <end position="297"/>
    </location>
</feature>
<dbReference type="EMBL" id="CACVKT020005545">
    <property type="protein sequence ID" value="CAC5395555.1"/>
    <property type="molecule type" value="Genomic_DNA"/>
</dbReference>
<dbReference type="Pfam" id="PF00169">
    <property type="entry name" value="PH"/>
    <property type="match status" value="1"/>
</dbReference>
<feature type="region of interest" description="Disordered" evidence="1">
    <location>
        <begin position="622"/>
        <end position="650"/>
    </location>
</feature>
<keyword evidence="4" id="KW-1185">Reference proteome</keyword>
<dbReference type="OrthoDB" id="6126662at2759"/>
<evidence type="ECO:0000256" key="1">
    <source>
        <dbReference type="SAM" id="MobiDB-lite"/>
    </source>
</evidence>
<feature type="region of interest" description="Disordered" evidence="1">
    <location>
        <begin position="835"/>
        <end position="891"/>
    </location>
</feature>
<feature type="compositionally biased region" description="Basic residues" evidence="1">
    <location>
        <begin position="667"/>
        <end position="683"/>
    </location>
</feature>
<dbReference type="AlphaFoldDB" id="A0A6J8CHJ8"/>
<feature type="compositionally biased region" description="Pro residues" evidence="1">
    <location>
        <begin position="157"/>
        <end position="169"/>
    </location>
</feature>
<protein>
    <recommendedName>
        <fullName evidence="2">PH domain-containing protein</fullName>
    </recommendedName>
</protein>
<dbReference type="SUPFAM" id="SSF50729">
    <property type="entry name" value="PH domain-like"/>
    <property type="match status" value="1"/>
</dbReference>
<organism evidence="3 4">
    <name type="scientific">Mytilus coruscus</name>
    <name type="common">Sea mussel</name>
    <dbReference type="NCBI Taxonomy" id="42192"/>
    <lineage>
        <taxon>Eukaryota</taxon>
        <taxon>Metazoa</taxon>
        <taxon>Spiralia</taxon>
        <taxon>Lophotrochozoa</taxon>
        <taxon>Mollusca</taxon>
        <taxon>Bivalvia</taxon>
        <taxon>Autobranchia</taxon>
        <taxon>Pteriomorphia</taxon>
        <taxon>Mytilida</taxon>
        <taxon>Mytiloidea</taxon>
        <taxon>Mytilidae</taxon>
        <taxon>Mytilinae</taxon>
        <taxon>Mytilus</taxon>
    </lineage>
</organism>
<dbReference type="PROSITE" id="PS50003">
    <property type="entry name" value="PH_DOMAIN"/>
    <property type="match status" value="1"/>
</dbReference>
<feature type="region of interest" description="Disordered" evidence="1">
    <location>
        <begin position="662"/>
        <end position="695"/>
    </location>
</feature>
<feature type="compositionally biased region" description="Basic and acidic residues" evidence="1">
    <location>
        <begin position="868"/>
        <end position="880"/>
    </location>
</feature>
<gene>
    <name evidence="3" type="ORF">MCOR_30216</name>
</gene>
<dbReference type="InterPro" id="IPR001849">
    <property type="entry name" value="PH_domain"/>
</dbReference>
<dbReference type="Gene3D" id="2.30.29.30">
    <property type="entry name" value="Pleckstrin-homology domain (PH domain)/Phosphotyrosine-binding domain (PTB)"/>
    <property type="match status" value="1"/>
</dbReference>
<evidence type="ECO:0000313" key="4">
    <source>
        <dbReference type="Proteomes" id="UP000507470"/>
    </source>
</evidence>
<feature type="compositionally biased region" description="Basic residues" evidence="1">
    <location>
        <begin position="488"/>
        <end position="498"/>
    </location>
</feature>
<feature type="region of interest" description="Disordered" evidence="1">
    <location>
        <begin position="138"/>
        <end position="176"/>
    </location>
</feature>
<accession>A0A6J8CHJ8</accession>
<dbReference type="Proteomes" id="UP000507470">
    <property type="component" value="Unassembled WGS sequence"/>
</dbReference>
<dbReference type="InterPro" id="IPR011993">
    <property type="entry name" value="PH-like_dom_sf"/>
</dbReference>
<feature type="compositionally biased region" description="Basic and acidic residues" evidence="1">
    <location>
        <begin position="508"/>
        <end position="518"/>
    </location>
</feature>
<reference evidence="3 4" key="1">
    <citation type="submission" date="2020-06" db="EMBL/GenBank/DDBJ databases">
        <authorList>
            <person name="Li R."/>
            <person name="Bekaert M."/>
        </authorList>
    </citation>
    <scope>NUCLEOTIDE SEQUENCE [LARGE SCALE GENOMIC DNA]</scope>
    <source>
        <strain evidence="4">wild</strain>
    </source>
</reference>
<feature type="compositionally biased region" description="Polar residues" evidence="1">
    <location>
        <begin position="276"/>
        <end position="290"/>
    </location>
</feature>
<feature type="region of interest" description="Disordered" evidence="1">
    <location>
        <begin position="469"/>
        <end position="518"/>
    </location>
</feature>
<evidence type="ECO:0000313" key="3">
    <source>
        <dbReference type="EMBL" id="CAC5395555.1"/>
    </source>
</evidence>
<proteinExistence type="predicted"/>